<name>A0A1H3GX22_9RHOB</name>
<evidence type="ECO:0008006" key="4">
    <source>
        <dbReference type="Google" id="ProtNLM"/>
    </source>
</evidence>
<keyword evidence="3" id="KW-1185">Reference proteome</keyword>
<protein>
    <recommendedName>
        <fullName evidence="4">NADH dehydrogenase</fullName>
    </recommendedName>
</protein>
<evidence type="ECO:0000256" key="1">
    <source>
        <dbReference type="SAM" id="SignalP"/>
    </source>
</evidence>
<dbReference type="EMBL" id="FNPF01000003">
    <property type="protein sequence ID" value="SDY07620.1"/>
    <property type="molecule type" value="Genomic_DNA"/>
</dbReference>
<evidence type="ECO:0000313" key="3">
    <source>
        <dbReference type="Proteomes" id="UP000199286"/>
    </source>
</evidence>
<dbReference type="STRING" id="321339.SAMN05444340_10387"/>
<organism evidence="2 3">
    <name type="scientific">Citreimonas salinaria</name>
    <dbReference type="NCBI Taxonomy" id="321339"/>
    <lineage>
        <taxon>Bacteria</taxon>
        <taxon>Pseudomonadati</taxon>
        <taxon>Pseudomonadota</taxon>
        <taxon>Alphaproteobacteria</taxon>
        <taxon>Rhodobacterales</taxon>
        <taxon>Roseobacteraceae</taxon>
        <taxon>Citreimonas</taxon>
    </lineage>
</organism>
<dbReference type="PROSITE" id="PS51257">
    <property type="entry name" value="PROKAR_LIPOPROTEIN"/>
    <property type="match status" value="1"/>
</dbReference>
<accession>A0A1H3GX22</accession>
<feature type="signal peptide" evidence="1">
    <location>
        <begin position="1"/>
        <end position="17"/>
    </location>
</feature>
<gene>
    <name evidence="2" type="ORF">SAMN05444340_10387</name>
</gene>
<proteinExistence type="predicted"/>
<dbReference type="OrthoDB" id="7867343at2"/>
<dbReference type="Proteomes" id="UP000199286">
    <property type="component" value="Unassembled WGS sequence"/>
</dbReference>
<feature type="chain" id="PRO_5011473286" description="NADH dehydrogenase" evidence="1">
    <location>
        <begin position="18"/>
        <end position="106"/>
    </location>
</feature>
<evidence type="ECO:0000313" key="2">
    <source>
        <dbReference type="EMBL" id="SDY07620.1"/>
    </source>
</evidence>
<keyword evidence="1" id="KW-0732">Signal</keyword>
<dbReference type="AlphaFoldDB" id="A0A1H3GX22"/>
<dbReference type="RefSeq" id="WP_089880020.1">
    <property type="nucleotide sequence ID" value="NZ_FNPF01000003.1"/>
</dbReference>
<reference evidence="2 3" key="1">
    <citation type="submission" date="2016-10" db="EMBL/GenBank/DDBJ databases">
        <authorList>
            <person name="de Groot N.N."/>
        </authorList>
    </citation>
    <scope>NUCLEOTIDE SEQUENCE [LARGE SCALE GENOMIC DNA]</scope>
    <source>
        <strain evidence="2 3">DSM 26880</strain>
    </source>
</reference>
<sequence length="106" mass="10612">MKKLLALAALPVIAACAMPPRGVSDENLAAFDAAVASIGCDLASDADYQAVGLQTGIGRAKLAEIAEYRVATDEAVRLSNGGVRLVTGACAPVPEAPVAAEAPPVP</sequence>